<dbReference type="PANTHER" id="PTHR43381">
    <property type="entry name" value="TRANSLATION INITIATION FACTOR IF-2-RELATED"/>
    <property type="match status" value="1"/>
</dbReference>
<feature type="compositionally biased region" description="Low complexity" evidence="9">
    <location>
        <begin position="118"/>
        <end position="146"/>
    </location>
</feature>
<evidence type="ECO:0000256" key="3">
    <source>
        <dbReference type="ARBA" id="ARBA00022540"/>
    </source>
</evidence>
<feature type="domain" description="Tr-type G" evidence="10">
    <location>
        <begin position="183"/>
        <end position="356"/>
    </location>
</feature>
<dbReference type="Pfam" id="PF22042">
    <property type="entry name" value="EF-G_D2"/>
    <property type="match status" value="1"/>
</dbReference>
<feature type="region of interest" description="Disordered" evidence="9">
    <location>
        <begin position="51"/>
        <end position="146"/>
    </location>
</feature>
<dbReference type="InterPro" id="IPR006847">
    <property type="entry name" value="IF2_N"/>
</dbReference>
<comment type="similarity">
    <text evidence="1 7 8">Belongs to the TRAFAC class translation factor GTPase superfamily. Classic translation factor GTPase family. IF-2 subfamily.</text>
</comment>
<feature type="compositionally biased region" description="Basic and acidic residues" evidence="9">
    <location>
        <begin position="51"/>
        <end position="76"/>
    </location>
</feature>
<dbReference type="GO" id="GO:0005525">
    <property type="term" value="F:GTP binding"/>
    <property type="evidence" value="ECO:0007669"/>
    <property type="project" value="UniProtKB-KW"/>
</dbReference>
<dbReference type="Gene3D" id="3.40.50.10050">
    <property type="entry name" value="Translation initiation factor IF- 2, domain 3"/>
    <property type="match status" value="1"/>
</dbReference>
<proteinExistence type="inferred from homology"/>
<evidence type="ECO:0000256" key="7">
    <source>
        <dbReference type="HAMAP-Rule" id="MF_00100"/>
    </source>
</evidence>
<dbReference type="AlphaFoldDB" id="A0A2M7S8R7"/>
<dbReference type="PANTHER" id="PTHR43381:SF5">
    <property type="entry name" value="TR-TYPE G DOMAIN-CONTAINING PROTEIN"/>
    <property type="match status" value="1"/>
</dbReference>
<dbReference type="GO" id="GO:0005829">
    <property type="term" value="C:cytosol"/>
    <property type="evidence" value="ECO:0007669"/>
    <property type="project" value="TreeGrafter"/>
</dbReference>
<name>A0A2M7S8R7_9BACT</name>
<dbReference type="GO" id="GO:0003924">
    <property type="term" value="F:GTPase activity"/>
    <property type="evidence" value="ECO:0007669"/>
    <property type="project" value="UniProtKB-UniRule"/>
</dbReference>
<evidence type="ECO:0000256" key="4">
    <source>
        <dbReference type="ARBA" id="ARBA00022741"/>
    </source>
</evidence>
<dbReference type="SUPFAM" id="SSF52540">
    <property type="entry name" value="P-loop containing nucleoside triphosphate hydrolases"/>
    <property type="match status" value="1"/>
</dbReference>
<comment type="caution">
    <text evidence="7">Lacks conserved residue(s) required for the propagation of feature annotation.</text>
</comment>
<dbReference type="InterPro" id="IPR009000">
    <property type="entry name" value="Transl_B-barrel_sf"/>
</dbReference>
<dbReference type="InterPro" id="IPR044145">
    <property type="entry name" value="IF2_II"/>
</dbReference>
<evidence type="ECO:0000313" key="11">
    <source>
        <dbReference type="EMBL" id="PIZ15869.1"/>
    </source>
</evidence>
<comment type="function">
    <text evidence="7 8">One of the essential components for the initiation of protein synthesis. Protects formylmethionyl-tRNA from spontaneous hydrolysis and promotes its binding to the 30S ribosomal subunits. Also involved in the hydrolysis of GTP during the formation of the 70S ribosomal complex.</text>
</comment>
<dbReference type="GO" id="GO:0003743">
    <property type="term" value="F:translation initiation factor activity"/>
    <property type="evidence" value="ECO:0007669"/>
    <property type="project" value="UniProtKB-UniRule"/>
</dbReference>
<keyword evidence="5 7" id="KW-0648">Protein biosynthesis</keyword>
<dbReference type="FunFam" id="3.40.50.10050:FF:000001">
    <property type="entry name" value="Translation initiation factor IF-2"/>
    <property type="match status" value="1"/>
</dbReference>
<dbReference type="NCBIfam" id="TIGR00231">
    <property type="entry name" value="small_GTP"/>
    <property type="match status" value="1"/>
</dbReference>
<dbReference type="InterPro" id="IPR023115">
    <property type="entry name" value="TIF_IF2_dom3"/>
</dbReference>
<gene>
    <name evidence="7" type="primary">infB</name>
    <name evidence="11" type="ORF">COY52_08730</name>
</gene>
<dbReference type="FunFam" id="3.40.50.300:FF:000019">
    <property type="entry name" value="Translation initiation factor IF-2"/>
    <property type="match status" value="1"/>
</dbReference>
<dbReference type="PRINTS" id="PR00315">
    <property type="entry name" value="ELONGATNFCT"/>
</dbReference>
<dbReference type="Gene3D" id="2.40.30.10">
    <property type="entry name" value="Translation factors"/>
    <property type="match status" value="2"/>
</dbReference>
<dbReference type="Proteomes" id="UP000229307">
    <property type="component" value="Unassembled WGS sequence"/>
</dbReference>
<evidence type="ECO:0000256" key="1">
    <source>
        <dbReference type="ARBA" id="ARBA00007733"/>
    </source>
</evidence>
<dbReference type="InterPro" id="IPR036925">
    <property type="entry name" value="TIF_IF2_dom3_sf"/>
</dbReference>
<evidence type="ECO:0000259" key="10">
    <source>
        <dbReference type="PROSITE" id="PS51722"/>
    </source>
</evidence>
<reference evidence="12" key="1">
    <citation type="submission" date="2017-09" db="EMBL/GenBank/DDBJ databases">
        <title>Depth-based differentiation of microbial function through sediment-hosted aquifers and enrichment of novel symbionts in the deep terrestrial subsurface.</title>
        <authorList>
            <person name="Probst A.J."/>
            <person name="Ladd B."/>
            <person name="Jarett J.K."/>
            <person name="Geller-Mcgrath D.E."/>
            <person name="Sieber C.M.K."/>
            <person name="Emerson J.B."/>
            <person name="Anantharaman K."/>
            <person name="Thomas B.C."/>
            <person name="Malmstrom R."/>
            <person name="Stieglmeier M."/>
            <person name="Klingl A."/>
            <person name="Woyke T."/>
            <person name="Ryan C.M."/>
            <person name="Banfield J.F."/>
        </authorList>
    </citation>
    <scope>NUCLEOTIDE SEQUENCE [LARGE SCALE GENOMIC DNA]</scope>
</reference>
<feature type="binding site" evidence="7">
    <location>
        <begin position="192"/>
        <end position="199"/>
    </location>
    <ligand>
        <name>GTP</name>
        <dbReference type="ChEBI" id="CHEBI:37565"/>
    </ligand>
</feature>
<dbReference type="InterPro" id="IPR027417">
    <property type="entry name" value="P-loop_NTPase"/>
</dbReference>
<dbReference type="FunFam" id="2.40.30.10:FF:000008">
    <property type="entry name" value="Translation initiation factor IF-2"/>
    <property type="match status" value="1"/>
</dbReference>
<dbReference type="HAMAP" id="MF_00100_B">
    <property type="entry name" value="IF_2_B"/>
    <property type="match status" value="1"/>
</dbReference>
<keyword evidence="6 7" id="KW-0342">GTP-binding</keyword>
<evidence type="ECO:0000256" key="5">
    <source>
        <dbReference type="ARBA" id="ARBA00022917"/>
    </source>
</evidence>
<dbReference type="CDD" id="cd03702">
    <property type="entry name" value="IF2_mtIF2_II"/>
    <property type="match status" value="1"/>
</dbReference>
<keyword evidence="4 7" id="KW-0547">Nucleotide-binding</keyword>
<organism evidence="11 12">
    <name type="scientific">Candidatus Desantisbacteria bacterium CG_4_10_14_0_8_um_filter_48_22</name>
    <dbReference type="NCBI Taxonomy" id="1974543"/>
    <lineage>
        <taxon>Bacteria</taxon>
        <taxon>Candidatus Desantisiibacteriota</taxon>
    </lineage>
</organism>
<sequence>MAEKKKKVSDLAKEAGIPSKEFLQILKKMKIIAGSASSTISEEEARKAMDLLKKVEGRQAKKPTAEKPAGKEEKALPKKAAKPRAKKAAGKAAAVKPAVAEKPKKAQEPVTAVKPKEPTTAPVKTKAKAPAAVKTKPPAKAEAPVPVKEVPRAKEPEAPVAAPPPPKRSFVKIRPERVLNPMPRPPIVTVMGHVDHGKTTLLDAIRQTNVAGKEAGQITQHIGAYEVDIKAGSSSGRVVFLDTPGHEAFTAMRARGAQLTDIVILVVSADDGVMPQTTEAIDHARAANVPIIVAINKIDKANANPEQVKQQLSNYNLIAEDWGGDTLCVPVSAIKRQGLDKLLETILLQAEMLELKADPAVPALATVIEARLDRHMGPVATVVVREGTLRIGDYFIITPDIESVSAAVMQKVRALVNDRGERIQEAPPSTPVEVLGLTLVPQTGEILSVIADKKLLKEMQENEPEKPEAPQARKFTLEDLQQQIKDGEMKELKIVLKTDVQGSQEAIIKAFQKLSTEEVRLNVMHRAVGEINEADIMLASASGGIIFGFNVGMSLNAKKMAEYEGVDVRLYRIIYEIVDDIKKAMDGLLPQKFEEIIIGRAEIQQVFKISNAGIAGSRVTDGKITRDAKVRLIREGKVVYDGKITSLRRFKDDVKECEKGFECGLMLDKFDDFKEHDVVQAYEMQPVAK</sequence>
<dbReference type="Gene3D" id="3.40.50.300">
    <property type="entry name" value="P-loop containing nucleotide triphosphate hydrolases"/>
    <property type="match status" value="1"/>
</dbReference>
<accession>A0A2M7S8R7</accession>
<dbReference type="SUPFAM" id="SSF50447">
    <property type="entry name" value="Translation proteins"/>
    <property type="match status" value="2"/>
</dbReference>
<dbReference type="CDD" id="cd03692">
    <property type="entry name" value="mtIF2_IVc"/>
    <property type="match status" value="1"/>
</dbReference>
<feature type="binding site" evidence="7">
    <location>
        <begin position="296"/>
        <end position="299"/>
    </location>
    <ligand>
        <name>GTP</name>
        <dbReference type="ChEBI" id="CHEBI:37565"/>
    </ligand>
</feature>
<dbReference type="InterPro" id="IPR005225">
    <property type="entry name" value="Small_GTP-bd"/>
</dbReference>
<dbReference type="Pfam" id="PF00009">
    <property type="entry name" value="GTP_EFTU"/>
    <property type="match status" value="1"/>
</dbReference>
<feature type="compositionally biased region" description="Basic residues" evidence="9">
    <location>
        <begin position="77"/>
        <end position="89"/>
    </location>
</feature>
<evidence type="ECO:0000256" key="8">
    <source>
        <dbReference type="RuleBase" id="RU000644"/>
    </source>
</evidence>
<keyword evidence="3 7" id="KW-0396">Initiation factor</keyword>
<evidence type="ECO:0000256" key="6">
    <source>
        <dbReference type="ARBA" id="ARBA00023134"/>
    </source>
</evidence>
<dbReference type="PROSITE" id="PS51722">
    <property type="entry name" value="G_TR_2"/>
    <property type="match status" value="1"/>
</dbReference>
<dbReference type="InterPro" id="IPR053905">
    <property type="entry name" value="EF-G-like_DII"/>
</dbReference>
<comment type="caution">
    <text evidence="11">The sequence shown here is derived from an EMBL/GenBank/DDBJ whole genome shotgun (WGS) entry which is preliminary data.</text>
</comment>
<evidence type="ECO:0000256" key="2">
    <source>
        <dbReference type="ARBA" id="ARBA00020675"/>
    </source>
</evidence>
<dbReference type="EMBL" id="PFMR01000229">
    <property type="protein sequence ID" value="PIZ15869.1"/>
    <property type="molecule type" value="Genomic_DNA"/>
</dbReference>
<evidence type="ECO:0000313" key="12">
    <source>
        <dbReference type="Proteomes" id="UP000229307"/>
    </source>
</evidence>
<dbReference type="Pfam" id="PF11987">
    <property type="entry name" value="IF-2"/>
    <property type="match status" value="1"/>
</dbReference>
<dbReference type="SUPFAM" id="SSF52156">
    <property type="entry name" value="Initiation factor IF2/eIF5b, domain 3"/>
    <property type="match status" value="1"/>
</dbReference>
<dbReference type="InterPro" id="IPR000178">
    <property type="entry name" value="TF_IF2_bacterial-like"/>
</dbReference>
<protein>
    <recommendedName>
        <fullName evidence="2 7">Translation initiation factor IF-2</fullName>
    </recommendedName>
</protein>
<feature type="binding site" evidence="7">
    <location>
        <begin position="242"/>
        <end position="246"/>
    </location>
    <ligand>
        <name>GTP</name>
        <dbReference type="ChEBI" id="CHEBI:37565"/>
    </ligand>
</feature>
<dbReference type="Gene3D" id="1.10.10.2480">
    <property type="match status" value="1"/>
</dbReference>
<dbReference type="NCBIfam" id="TIGR00487">
    <property type="entry name" value="IF-2"/>
    <property type="match status" value="1"/>
</dbReference>
<evidence type="ECO:0000256" key="9">
    <source>
        <dbReference type="SAM" id="MobiDB-lite"/>
    </source>
</evidence>
<keyword evidence="7" id="KW-0963">Cytoplasm</keyword>
<dbReference type="InterPro" id="IPR015760">
    <property type="entry name" value="TIF_IF2"/>
</dbReference>
<dbReference type="InterPro" id="IPR000795">
    <property type="entry name" value="T_Tr_GTP-bd_dom"/>
</dbReference>
<comment type="subcellular location">
    <subcellularLocation>
        <location evidence="7">Cytoplasm</location>
    </subcellularLocation>
</comment>
<dbReference type="CDD" id="cd01887">
    <property type="entry name" value="IF2_eIF5B"/>
    <property type="match status" value="1"/>
</dbReference>
<dbReference type="Pfam" id="PF04760">
    <property type="entry name" value="IF2_N"/>
    <property type="match status" value="1"/>
</dbReference>